<evidence type="ECO:0000256" key="1">
    <source>
        <dbReference type="ARBA" id="ARBA00022690"/>
    </source>
</evidence>
<gene>
    <name evidence="4" type="ORF">LBRM2904_24.1910</name>
</gene>
<reference evidence="4 5" key="1">
    <citation type="submission" date="2018-09" db="EMBL/GenBank/DDBJ databases">
        <authorList>
            <person name="Peiro R."/>
            <person name="Begona"/>
            <person name="Cbmso G."/>
            <person name="Lopez M."/>
            <person name="Gonzalez S."/>
        </authorList>
    </citation>
    <scope>NUCLEOTIDE SEQUENCE [LARGE SCALE GENOMIC DNA]</scope>
</reference>
<accession>A0A3P3Z7X6</accession>
<evidence type="ECO:0000313" key="4">
    <source>
        <dbReference type="EMBL" id="SYZ66348.1"/>
    </source>
</evidence>
<evidence type="ECO:0000256" key="2">
    <source>
        <dbReference type="ARBA" id="ARBA00022704"/>
    </source>
</evidence>
<dbReference type="InterPro" id="IPR018990">
    <property type="entry name" value="Prot_inh_I42_chagasin"/>
</dbReference>
<dbReference type="Pfam" id="PF09394">
    <property type="entry name" value="Inhibitor_I42"/>
    <property type="match status" value="1"/>
</dbReference>
<dbReference type="SUPFAM" id="SSF141066">
    <property type="entry name" value="ICP-like"/>
    <property type="match status" value="1"/>
</dbReference>
<dbReference type="VEuPathDB" id="TriTrypDB:LbrM.24.1840"/>
<feature type="domain" description="Proteinase inhibitor I42 chagasin" evidence="3">
    <location>
        <begin position="15"/>
        <end position="109"/>
    </location>
</feature>
<dbReference type="PANTHER" id="PTHR36530:SF1">
    <property type="entry name" value="AMOEBIASIN-1"/>
    <property type="match status" value="1"/>
</dbReference>
<dbReference type="Proteomes" id="UP000319462">
    <property type="component" value="Chromosome 24"/>
</dbReference>
<dbReference type="RefSeq" id="XP_001565448.1">
    <property type="nucleotide sequence ID" value="XM_001565398.1"/>
</dbReference>
<organism evidence="4 5">
    <name type="scientific">Leishmania braziliensis MHOM/BR/75/M2904</name>
    <dbReference type="NCBI Taxonomy" id="420245"/>
    <lineage>
        <taxon>Eukaryota</taxon>
        <taxon>Discoba</taxon>
        <taxon>Euglenozoa</taxon>
        <taxon>Kinetoplastea</taxon>
        <taxon>Metakinetoplastina</taxon>
        <taxon>Trypanosomatida</taxon>
        <taxon>Trypanosomatidae</taxon>
        <taxon>Leishmaniinae</taxon>
        <taxon>Leishmania</taxon>
        <taxon>Leishmania braziliensis species complex</taxon>
    </lineage>
</organism>
<name>A0A3P3Z7X6_LEIBR</name>
<evidence type="ECO:0000259" key="3">
    <source>
        <dbReference type="Pfam" id="PF09394"/>
    </source>
</evidence>
<dbReference type="GO" id="GO:0004869">
    <property type="term" value="F:cysteine-type endopeptidase inhibitor activity"/>
    <property type="evidence" value="ECO:0007669"/>
    <property type="project" value="UniProtKB-KW"/>
</dbReference>
<evidence type="ECO:0000313" key="5">
    <source>
        <dbReference type="Proteomes" id="UP000319462"/>
    </source>
</evidence>
<dbReference type="PANTHER" id="PTHR36530">
    <property type="entry name" value="INHIBITOR OF CYSTEINE PEPTIDASE"/>
    <property type="match status" value="1"/>
</dbReference>
<dbReference type="InterPro" id="IPR036331">
    <property type="entry name" value="Chagasin-like_sf"/>
</dbReference>
<dbReference type="KEGG" id="lbz:LBRM_24_1840"/>
<dbReference type="Gene3D" id="2.60.40.2020">
    <property type="match status" value="1"/>
</dbReference>
<dbReference type="InterPro" id="IPR052781">
    <property type="entry name" value="Cys_protease_inhibitor_I42"/>
</dbReference>
<dbReference type="AlphaFoldDB" id="A0A3P3Z7X6"/>
<proteinExistence type="predicted"/>
<protein>
    <submittedName>
        <fullName evidence="4">Inhibitor_of_cysteine_peptidase</fullName>
    </submittedName>
</protein>
<keyword evidence="1" id="KW-0646">Protease inhibitor</keyword>
<sequence>MHSPLTVKDHNKTVTVKLGETVKILLNGNPTTGYTWTRAGFLGMESLSDEHLEVTSKYTQSPTPSGMVGVGGSFMVTVTTKTKGHNTLELVYIRLFEGIKLDSQKFTLHFIVE</sequence>
<dbReference type="EMBL" id="LS997623">
    <property type="protein sequence ID" value="SYZ66348.1"/>
    <property type="molecule type" value="Genomic_DNA"/>
</dbReference>
<keyword evidence="2" id="KW-0789">Thiol protease inhibitor</keyword>